<name>A0A392QWJ5_9FABA</name>
<reference evidence="1 2" key="1">
    <citation type="journal article" date="2018" name="Front. Plant Sci.">
        <title>Red Clover (Trifolium pratense) and Zigzag Clover (T. medium) - A Picture of Genomic Similarities and Differences.</title>
        <authorList>
            <person name="Dluhosova J."/>
            <person name="Istvanek J."/>
            <person name="Nedelnik J."/>
            <person name="Repkova J."/>
        </authorList>
    </citation>
    <scope>NUCLEOTIDE SEQUENCE [LARGE SCALE GENOMIC DNA]</scope>
    <source>
        <strain evidence="2">cv. 10/8</strain>
        <tissue evidence="1">Leaf</tissue>
    </source>
</reference>
<feature type="non-terminal residue" evidence="1">
    <location>
        <position position="1"/>
    </location>
</feature>
<comment type="caution">
    <text evidence="1">The sequence shown here is derived from an EMBL/GenBank/DDBJ whole genome shotgun (WGS) entry which is preliminary data.</text>
</comment>
<dbReference type="Proteomes" id="UP000265520">
    <property type="component" value="Unassembled WGS sequence"/>
</dbReference>
<protein>
    <submittedName>
        <fullName evidence="1">Uncharacterized protein</fullName>
    </submittedName>
</protein>
<dbReference type="EMBL" id="LXQA010167584">
    <property type="protein sequence ID" value="MCI28723.1"/>
    <property type="molecule type" value="Genomic_DNA"/>
</dbReference>
<proteinExistence type="predicted"/>
<dbReference type="AlphaFoldDB" id="A0A392QWJ5"/>
<evidence type="ECO:0000313" key="1">
    <source>
        <dbReference type="EMBL" id="MCI28723.1"/>
    </source>
</evidence>
<keyword evidence="2" id="KW-1185">Reference proteome</keyword>
<evidence type="ECO:0000313" key="2">
    <source>
        <dbReference type="Proteomes" id="UP000265520"/>
    </source>
</evidence>
<sequence>VGGKQIFKSTESYNLGVEEGVDGTRRRRCACEALAFGPGARRRVSGVRRARDAYMHICLFFQP</sequence>
<organism evidence="1 2">
    <name type="scientific">Trifolium medium</name>
    <dbReference type="NCBI Taxonomy" id="97028"/>
    <lineage>
        <taxon>Eukaryota</taxon>
        <taxon>Viridiplantae</taxon>
        <taxon>Streptophyta</taxon>
        <taxon>Embryophyta</taxon>
        <taxon>Tracheophyta</taxon>
        <taxon>Spermatophyta</taxon>
        <taxon>Magnoliopsida</taxon>
        <taxon>eudicotyledons</taxon>
        <taxon>Gunneridae</taxon>
        <taxon>Pentapetalae</taxon>
        <taxon>rosids</taxon>
        <taxon>fabids</taxon>
        <taxon>Fabales</taxon>
        <taxon>Fabaceae</taxon>
        <taxon>Papilionoideae</taxon>
        <taxon>50 kb inversion clade</taxon>
        <taxon>NPAAA clade</taxon>
        <taxon>Hologalegina</taxon>
        <taxon>IRL clade</taxon>
        <taxon>Trifolieae</taxon>
        <taxon>Trifolium</taxon>
    </lineage>
</organism>
<accession>A0A392QWJ5</accession>